<reference evidence="1" key="1">
    <citation type="submission" date="2019-04" db="EMBL/GenBank/DDBJ databases">
        <title>Evolution of Biomass-Degrading Anaerobic Consortia Revealed by Metagenomics.</title>
        <authorList>
            <person name="Peng X."/>
        </authorList>
    </citation>
    <scope>NUCLEOTIDE SEQUENCE</scope>
    <source>
        <strain evidence="1">SIG311</strain>
    </source>
</reference>
<name>A0A927UFH5_9FIRM</name>
<protein>
    <submittedName>
        <fullName evidence="1">Uncharacterized protein</fullName>
    </submittedName>
</protein>
<dbReference type="EMBL" id="SVER01000059">
    <property type="protein sequence ID" value="MBE5920877.1"/>
    <property type="molecule type" value="Genomic_DNA"/>
</dbReference>
<organism evidence="1 2">
    <name type="scientific">Pseudobutyrivibrio ruminis</name>
    <dbReference type="NCBI Taxonomy" id="46206"/>
    <lineage>
        <taxon>Bacteria</taxon>
        <taxon>Bacillati</taxon>
        <taxon>Bacillota</taxon>
        <taxon>Clostridia</taxon>
        <taxon>Lachnospirales</taxon>
        <taxon>Lachnospiraceae</taxon>
        <taxon>Pseudobutyrivibrio</taxon>
    </lineage>
</organism>
<evidence type="ECO:0000313" key="2">
    <source>
        <dbReference type="Proteomes" id="UP000766246"/>
    </source>
</evidence>
<dbReference type="Proteomes" id="UP000766246">
    <property type="component" value="Unassembled WGS sequence"/>
</dbReference>
<accession>A0A927UFH5</accession>
<dbReference type="AlphaFoldDB" id="A0A927UFH5"/>
<gene>
    <name evidence="1" type="ORF">E7272_13700</name>
</gene>
<evidence type="ECO:0000313" key="1">
    <source>
        <dbReference type="EMBL" id="MBE5920877.1"/>
    </source>
</evidence>
<sequence length="133" mass="15256">MSSRGAVIQNGHVTTDEYVDVPSKQVYDAKVLVGSSSKYHGLPDYAHSPNSKYIKENPDGSFREMRVYGADGKPLIEIGYHPEQKLTGNRHTYVLHYHTFKPDLERIMGGRISETENANIYNEYKKYLRRYGL</sequence>
<proteinExistence type="predicted"/>
<comment type="caution">
    <text evidence="1">The sequence shown here is derived from an EMBL/GenBank/DDBJ whole genome shotgun (WGS) entry which is preliminary data.</text>
</comment>